<evidence type="ECO:0000259" key="7">
    <source>
        <dbReference type="PROSITE" id="PS50106"/>
    </source>
</evidence>
<dbReference type="SUPFAM" id="SSF52096">
    <property type="entry name" value="ClpP/crotonase"/>
    <property type="match status" value="1"/>
</dbReference>
<evidence type="ECO:0000256" key="2">
    <source>
        <dbReference type="ARBA" id="ARBA00022670"/>
    </source>
</evidence>
<dbReference type="CDD" id="cd06782">
    <property type="entry name" value="cpPDZ_CPP-like"/>
    <property type="match status" value="1"/>
</dbReference>
<dbReference type="EMBL" id="PCWM01000049">
    <property type="protein sequence ID" value="PIR03099.1"/>
    <property type="molecule type" value="Genomic_DNA"/>
</dbReference>
<keyword evidence="2 5" id="KW-0645">Protease</keyword>
<keyword evidence="4 5" id="KW-0720">Serine protease</keyword>
<feature type="transmembrane region" description="Helical" evidence="6">
    <location>
        <begin position="20"/>
        <end position="40"/>
    </location>
</feature>
<dbReference type="PROSITE" id="PS50106">
    <property type="entry name" value="PDZ"/>
    <property type="match status" value="1"/>
</dbReference>
<organism evidence="8 9">
    <name type="scientific">Candidatus Magasanikbacteria bacterium CG11_big_fil_rev_8_21_14_0_20_43_7</name>
    <dbReference type="NCBI Taxonomy" id="1974654"/>
    <lineage>
        <taxon>Bacteria</taxon>
        <taxon>Candidatus Magasanikiibacteriota</taxon>
    </lineage>
</organism>
<dbReference type="Pfam" id="PF17820">
    <property type="entry name" value="PDZ_6"/>
    <property type="match status" value="1"/>
</dbReference>
<reference evidence="8 9" key="1">
    <citation type="submission" date="2017-09" db="EMBL/GenBank/DDBJ databases">
        <title>Depth-based differentiation of microbial function through sediment-hosted aquifers and enrichment of novel symbionts in the deep terrestrial subsurface.</title>
        <authorList>
            <person name="Probst A.J."/>
            <person name="Ladd B."/>
            <person name="Jarett J.K."/>
            <person name="Geller-Mcgrath D.E."/>
            <person name="Sieber C.M."/>
            <person name="Emerson J.B."/>
            <person name="Anantharaman K."/>
            <person name="Thomas B.C."/>
            <person name="Malmstrom R."/>
            <person name="Stieglmeier M."/>
            <person name="Klingl A."/>
            <person name="Woyke T."/>
            <person name="Ryan C.M."/>
            <person name="Banfield J.F."/>
        </authorList>
    </citation>
    <scope>NUCLEOTIDE SEQUENCE [LARGE SCALE GENOMIC DNA]</scope>
    <source>
        <strain evidence="8">CG11_big_fil_rev_8_21_14_0_20_43_7</strain>
    </source>
</reference>
<dbReference type="PANTHER" id="PTHR32060:SF30">
    <property type="entry name" value="CARBOXY-TERMINAL PROCESSING PROTEASE CTPA"/>
    <property type="match status" value="1"/>
</dbReference>
<keyword evidence="6" id="KW-0472">Membrane</keyword>
<dbReference type="NCBIfam" id="TIGR00225">
    <property type="entry name" value="prc"/>
    <property type="match status" value="1"/>
</dbReference>
<feature type="domain" description="PDZ" evidence="7">
    <location>
        <begin position="119"/>
        <end position="201"/>
    </location>
</feature>
<evidence type="ECO:0000256" key="4">
    <source>
        <dbReference type="ARBA" id="ARBA00022825"/>
    </source>
</evidence>
<dbReference type="GO" id="GO:0007165">
    <property type="term" value="P:signal transduction"/>
    <property type="evidence" value="ECO:0007669"/>
    <property type="project" value="TreeGrafter"/>
</dbReference>
<dbReference type="InterPro" id="IPR005151">
    <property type="entry name" value="Tail-specific_protease"/>
</dbReference>
<gene>
    <name evidence="8" type="ORF">COV60_02140</name>
</gene>
<name>A0A2H0N2H0_9BACT</name>
<keyword evidence="6" id="KW-0812">Transmembrane</keyword>
<evidence type="ECO:0000256" key="1">
    <source>
        <dbReference type="ARBA" id="ARBA00009179"/>
    </source>
</evidence>
<evidence type="ECO:0000256" key="3">
    <source>
        <dbReference type="ARBA" id="ARBA00022801"/>
    </source>
</evidence>
<dbReference type="InterPro" id="IPR001478">
    <property type="entry name" value="PDZ"/>
</dbReference>
<dbReference type="Gene3D" id="3.90.226.10">
    <property type="entry name" value="2-enoyl-CoA Hydratase, Chain A, domain 1"/>
    <property type="match status" value="1"/>
</dbReference>
<dbReference type="CDD" id="cd07560">
    <property type="entry name" value="Peptidase_S41_CPP"/>
    <property type="match status" value="1"/>
</dbReference>
<proteinExistence type="inferred from homology"/>
<dbReference type="PANTHER" id="PTHR32060">
    <property type="entry name" value="TAIL-SPECIFIC PROTEASE"/>
    <property type="match status" value="1"/>
</dbReference>
<protein>
    <submittedName>
        <fullName evidence="8">Peptidase S41</fullName>
    </submittedName>
</protein>
<dbReference type="Gene3D" id="2.30.42.10">
    <property type="match status" value="1"/>
</dbReference>
<dbReference type="Gene3D" id="3.30.750.44">
    <property type="match status" value="1"/>
</dbReference>
<keyword evidence="6" id="KW-1133">Transmembrane helix</keyword>
<dbReference type="InterPro" id="IPR041489">
    <property type="entry name" value="PDZ_6"/>
</dbReference>
<dbReference type="Pfam" id="PF03572">
    <property type="entry name" value="Peptidase_S41"/>
    <property type="match status" value="1"/>
</dbReference>
<dbReference type="GO" id="GO:0030288">
    <property type="term" value="C:outer membrane-bounded periplasmic space"/>
    <property type="evidence" value="ECO:0007669"/>
    <property type="project" value="TreeGrafter"/>
</dbReference>
<evidence type="ECO:0000313" key="9">
    <source>
        <dbReference type="Proteomes" id="UP000229782"/>
    </source>
</evidence>
<evidence type="ECO:0000256" key="5">
    <source>
        <dbReference type="RuleBase" id="RU004404"/>
    </source>
</evidence>
<dbReference type="Proteomes" id="UP000229782">
    <property type="component" value="Unassembled WGS sequence"/>
</dbReference>
<dbReference type="Pfam" id="PF22694">
    <property type="entry name" value="CtpB_N-like"/>
    <property type="match status" value="1"/>
</dbReference>
<sequence>MNGYTHEQPVQTSWVKRIGWSLLFLVLFGSGVYVGSWYSVVDYISGDSGHVEISKVLDVYEKSRSTDVSFEQFWEVWGVIKTTYVEQPVKEPDMFYGAIQGLVAGLHDPYSTYFPPEEAKAFARDLAGEFEGIGAEIGLKDDQLIVVAPLIGSPAEQAGLKAGDKIFAIDGTDTFDMSLEEAVSHIRGKKGTIVLLTVSHDGLALEDVSVVRDTITIPTVTWDMKERSIAYIRLSYFNENTWSDFDTIVEDVIDDNVAGIILDMRMNPGGFLQTSIDVASEWIDQGVVVTERFADGKENIHRTRGKHRFAGIPTVVLVDEGTASGSEIVAGAIQDHLSGTIVGTQTFGKGSVQDFQIFSDGSALKLTIAKWFTPSDRAINGTGITPDVLLDTMFIVPTEEDQKVEIRDMGLEKAFEILQQ</sequence>
<dbReference type="SMART" id="SM00228">
    <property type="entry name" value="PDZ"/>
    <property type="match status" value="1"/>
</dbReference>
<evidence type="ECO:0000256" key="6">
    <source>
        <dbReference type="SAM" id="Phobius"/>
    </source>
</evidence>
<comment type="caution">
    <text evidence="8">The sequence shown here is derived from an EMBL/GenBank/DDBJ whole genome shotgun (WGS) entry which is preliminary data.</text>
</comment>
<dbReference type="GO" id="GO:0008236">
    <property type="term" value="F:serine-type peptidase activity"/>
    <property type="evidence" value="ECO:0007669"/>
    <property type="project" value="UniProtKB-KW"/>
</dbReference>
<dbReference type="InterPro" id="IPR029045">
    <property type="entry name" value="ClpP/crotonase-like_dom_sf"/>
</dbReference>
<dbReference type="InterPro" id="IPR036034">
    <property type="entry name" value="PDZ_sf"/>
</dbReference>
<accession>A0A2H0N2H0</accession>
<comment type="similarity">
    <text evidence="1 5">Belongs to the peptidase S41A family.</text>
</comment>
<dbReference type="AlphaFoldDB" id="A0A2H0N2H0"/>
<dbReference type="InterPro" id="IPR004447">
    <property type="entry name" value="Peptidase_S41A"/>
</dbReference>
<dbReference type="InterPro" id="IPR055210">
    <property type="entry name" value="CtpA/B_N"/>
</dbReference>
<dbReference type="SMART" id="SM00245">
    <property type="entry name" value="TSPc"/>
    <property type="match status" value="1"/>
</dbReference>
<dbReference type="SUPFAM" id="SSF50156">
    <property type="entry name" value="PDZ domain-like"/>
    <property type="match status" value="1"/>
</dbReference>
<dbReference type="FunFam" id="2.30.42.10:FF:000063">
    <property type="entry name" value="Peptidase, S41 family"/>
    <property type="match status" value="1"/>
</dbReference>
<keyword evidence="3 5" id="KW-0378">Hydrolase</keyword>
<dbReference type="GO" id="GO:0006508">
    <property type="term" value="P:proteolysis"/>
    <property type="evidence" value="ECO:0007669"/>
    <property type="project" value="UniProtKB-KW"/>
</dbReference>
<evidence type="ECO:0000313" key="8">
    <source>
        <dbReference type="EMBL" id="PIR03099.1"/>
    </source>
</evidence>
<dbReference type="GO" id="GO:0004175">
    <property type="term" value="F:endopeptidase activity"/>
    <property type="evidence" value="ECO:0007669"/>
    <property type="project" value="TreeGrafter"/>
</dbReference>